<dbReference type="Proteomes" id="UP000029227">
    <property type="component" value="Unassembled WGS sequence"/>
</dbReference>
<dbReference type="Pfam" id="PF13424">
    <property type="entry name" value="TPR_12"/>
    <property type="match status" value="1"/>
</dbReference>
<proteinExistence type="predicted"/>
<dbReference type="InterPro" id="IPR011990">
    <property type="entry name" value="TPR-like_helical_dom_sf"/>
</dbReference>
<dbReference type="AlphaFoldDB" id="A0A090R346"/>
<dbReference type="SUPFAM" id="SSF48452">
    <property type="entry name" value="TPR-like"/>
    <property type="match status" value="1"/>
</dbReference>
<dbReference type="Gene3D" id="1.25.40.10">
    <property type="entry name" value="Tetratricopeptide repeat domain"/>
    <property type="match status" value="1"/>
</dbReference>
<evidence type="ECO:0000313" key="2">
    <source>
        <dbReference type="Proteomes" id="UP000029227"/>
    </source>
</evidence>
<reference evidence="1 2" key="1">
    <citation type="journal article" date="2014" name="Genome Announc.">
        <title>Draft Genome Sequences of Two Vibrionaceae Species, Vibrio ponticus C121 and Photobacterium aphoticum C119, Isolated as Coral Reef Microbiota.</title>
        <authorList>
            <person name="Al-saari N."/>
            <person name="Meirelles P.M."/>
            <person name="Mino S."/>
            <person name="Suda W."/>
            <person name="Oshima K."/>
            <person name="Hattori M."/>
            <person name="Ohkuma M."/>
            <person name="Thompson F.L."/>
            <person name="Gomez-Gil B."/>
            <person name="Sawabe T."/>
            <person name="Sawabe T."/>
        </authorList>
    </citation>
    <scope>NUCLEOTIDE SEQUENCE [LARGE SCALE GENOMIC DNA]</scope>
    <source>
        <strain evidence="1 2">JCM 19237</strain>
    </source>
</reference>
<dbReference type="EMBL" id="BBMN01000027">
    <property type="protein sequence ID" value="GAL08524.1"/>
    <property type="molecule type" value="Genomic_DNA"/>
</dbReference>
<evidence type="ECO:0000313" key="1">
    <source>
        <dbReference type="EMBL" id="GAL08524.1"/>
    </source>
</evidence>
<protein>
    <recommendedName>
        <fullName evidence="3">Tetratricopeptide repeat protein</fullName>
    </recommendedName>
</protein>
<sequence length="292" mass="33196">MEAYPHFQQQLADVIADIQENGFYFADQRKHLLRTLNELENTSAQADATHTDIGLIHYYIGLISSDEYLGKDEALKRLSTAAVMQQQASFLSDMQQVKLALVLGELHRRFGHDNEAVHYFDLAADLVDDPSIDPDLRIGALQSVAYHYHEMEMYQQALGLNLAARYTCVEHFPEEWDAELPLLQNLAENTYCLGEFALTEKYLHQVVEYAVKLEDEEVEVNGLFKLGVLAFEQGETDTARDYLQQSLQAAERSGDDDLIAMAQAGGKRAERKRFVLVLNNELPRTITDRHCL</sequence>
<gene>
    <name evidence="1" type="ORF">JCM19237_777</name>
</gene>
<organism evidence="1 2">
    <name type="scientific">Photobacterium aphoticum</name>
    <dbReference type="NCBI Taxonomy" id="754436"/>
    <lineage>
        <taxon>Bacteria</taxon>
        <taxon>Pseudomonadati</taxon>
        <taxon>Pseudomonadota</taxon>
        <taxon>Gammaproteobacteria</taxon>
        <taxon>Vibrionales</taxon>
        <taxon>Vibrionaceae</taxon>
        <taxon>Photobacterium</taxon>
    </lineage>
</organism>
<accession>A0A090R346</accession>
<comment type="caution">
    <text evidence="1">The sequence shown here is derived from an EMBL/GenBank/DDBJ whole genome shotgun (WGS) entry which is preliminary data.</text>
</comment>
<name>A0A090R346_9GAMM</name>
<evidence type="ECO:0008006" key="3">
    <source>
        <dbReference type="Google" id="ProtNLM"/>
    </source>
</evidence>